<reference evidence="2 3" key="2">
    <citation type="journal article" date="2013" name="J. Biotechnol.">
        <title>Complete genome sequence of the kirromycin producer Streptomyces collinus Tu 365 consisting of a linear chromosome and two linear plasmids.</title>
        <authorList>
            <person name="Ruckert C."/>
            <person name="Szczepanowski R."/>
            <person name="Albersmeier A."/>
            <person name="Goesmann A."/>
            <person name="Iftime D."/>
            <person name="Musiol E.M."/>
            <person name="Blin K."/>
            <person name="Wohlleben W."/>
            <person name="Puhler A."/>
            <person name="Kalinowski J."/>
            <person name="Weber T."/>
        </authorList>
    </citation>
    <scope>NUCLEOTIDE SEQUENCE [LARGE SCALE GENOMIC DNA]</scope>
    <source>
        <strain evidence="3">DSM 40733 / Tue 365</strain>
    </source>
</reference>
<protein>
    <submittedName>
        <fullName evidence="2">Uncharacterized protein</fullName>
    </submittedName>
</protein>
<evidence type="ECO:0000313" key="2">
    <source>
        <dbReference type="EMBL" id="AGS70687.1"/>
    </source>
</evidence>
<proteinExistence type="predicted"/>
<accession>S5VJD5</accession>
<dbReference type="HOGENOM" id="CLU_2511144_0_0_11"/>
<dbReference type="EMBL" id="CP006259">
    <property type="protein sequence ID" value="AGS70687.1"/>
    <property type="molecule type" value="Genomic_DNA"/>
</dbReference>
<dbReference type="KEGG" id="sci:B446_19365"/>
<keyword evidence="3" id="KW-1185">Reference proteome</keyword>
<dbReference type="STRING" id="1214242.B446_19365"/>
<reference evidence="3" key="1">
    <citation type="submission" date="2012-10" db="EMBL/GenBank/DDBJ databases">
        <title>The complete genome sequence of Streptomyces collinus Tu 365.</title>
        <authorList>
            <person name="Ruckert C."/>
            <person name="Szczepanowski R."/>
            <person name="Goesmann A."/>
            <person name="Pross E.K."/>
            <person name="Musiol E.M."/>
            <person name="Blin K."/>
            <person name="Wohlleben W."/>
            <person name="Puhler A."/>
            <person name="Weber T."/>
            <person name="Kalinowski J."/>
        </authorList>
    </citation>
    <scope>NUCLEOTIDE SEQUENCE [LARGE SCALE GENOMIC DNA]</scope>
    <source>
        <strain evidence="3">DSM 40733 / Tue 365</strain>
    </source>
</reference>
<feature type="compositionally biased region" description="Gly residues" evidence="1">
    <location>
        <begin position="21"/>
        <end position="32"/>
    </location>
</feature>
<feature type="compositionally biased region" description="Low complexity" evidence="1">
    <location>
        <begin position="43"/>
        <end position="54"/>
    </location>
</feature>
<feature type="compositionally biased region" description="Basic and acidic residues" evidence="1">
    <location>
        <begin position="1"/>
        <end position="16"/>
    </location>
</feature>
<dbReference type="Proteomes" id="UP000015423">
    <property type="component" value="Chromosome"/>
</dbReference>
<feature type="region of interest" description="Disordered" evidence="1">
    <location>
        <begin position="1"/>
        <end position="54"/>
    </location>
</feature>
<evidence type="ECO:0000256" key="1">
    <source>
        <dbReference type="SAM" id="MobiDB-lite"/>
    </source>
</evidence>
<gene>
    <name evidence="2" type="ORF">B446_19365</name>
</gene>
<dbReference type="AlphaFoldDB" id="S5VJD5"/>
<evidence type="ECO:0000313" key="3">
    <source>
        <dbReference type="Proteomes" id="UP000015423"/>
    </source>
</evidence>
<name>S5VJD5_STRC3</name>
<sequence length="85" mass="8621">MHARGDGHHGERHRGADLVAGGEGGDTGPGRGRGVRRPGGRGITRTTRTTRSGIPGISLINLVSGVGGGVEVTRPGRPVRPGRGL</sequence>
<organism evidence="2 3">
    <name type="scientific">Streptomyces collinus (strain DSM 40733 / Tue 365)</name>
    <dbReference type="NCBI Taxonomy" id="1214242"/>
    <lineage>
        <taxon>Bacteria</taxon>
        <taxon>Bacillati</taxon>
        <taxon>Actinomycetota</taxon>
        <taxon>Actinomycetes</taxon>
        <taxon>Kitasatosporales</taxon>
        <taxon>Streptomycetaceae</taxon>
        <taxon>Streptomyces</taxon>
    </lineage>
</organism>